<reference evidence="1 2" key="1">
    <citation type="submission" date="2014-12" db="EMBL/GenBank/DDBJ databases">
        <title>Frankia sp. BMG5.1 draft genome.</title>
        <authorList>
            <person name="Gtari M."/>
            <person name="Ghodhbane-Gtari F."/>
            <person name="Nouioui I."/>
            <person name="Ktari A."/>
            <person name="Hezbri K."/>
            <person name="Mimouni W."/>
            <person name="Sbissi I."/>
            <person name="Ayari A."/>
            <person name="Yamanaka T."/>
            <person name="Normand P."/>
            <person name="Tisa L.S."/>
            <person name="Boudabous A."/>
        </authorList>
    </citation>
    <scope>NUCLEOTIDE SEQUENCE [LARGE SCALE GENOMIC DNA]</scope>
    <source>
        <strain evidence="1 2">BMG5.1</strain>
    </source>
</reference>
<dbReference type="Proteomes" id="UP000035425">
    <property type="component" value="Unassembled WGS sequence"/>
</dbReference>
<comment type="caution">
    <text evidence="1">The sequence shown here is derived from an EMBL/GenBank/DDBJ whole genome shotgun (WGS) entry which is preliminary data.</text>
</comment>
<name>A0ABR5EZJ0_9ACTN</name>
<evidence type="ECO:0000313" key="1">
    <source>
        <dbReference type="EMBL" id="KLL09874.1"/>
    </source>
</evidence>
<organism evidence="1 2">
    <name type="scientific">Protofrankia coriariae</name>
    <dbReference type="NCBI Taxonomy" id="1562887"/>
    <lineage>
        <taxon>Bacteria</taxon>
        <taxon>Bacillati</taxon>
        <taxon>Actinomycetota</taxon>
        <taxon>Actinomycetes</taxon>
        <taxon>Frankiales</taxon>
        <taxon>Frankiaceae</taxon>
        <taxon>Protofrankia</taxon>
    </lineage>
</organism>
<accession>A0ABR5EZJ0</accession>
<proteinExistence type="predicted"/>
<dbReference type="EMBL" id="JWIO01000053">
    <property type="protein sequence ID" value="KLL09874.1"/>
    <property type="molecule type" value="Genomic_DNA"/>
</dbReference>
<keyword evidence="2" id="KW-1185">Reference proteome</keyword>
<gene>
    <name evidence="1" type="ORF">FrCorBMG51_21835</name>
</gene>
<sequence>MIMEFDPYDPMHRVALHEASVDTWARCGDEFWIKTSEGWKLPGWRGHAINTDELPAGTTITIKITIPMAWLTDDQLRRFGSTDEQITRLRRNWDRR</sequence>
<protein>
    <submittedName>
        <fullName evidence="1">Uncharacterized protein</fullName>
    </submittedName>
</protein>
<evidence type="ECO:0000313" key="2">
    <source>
        <dbReference type="Proteomes" id="UP000035425"/>
    </source>
</evidence>